<name>A0AAW0AXU8_9AGAR</name>
<proteinExistence type="predicted"/>
<comment type="caution">
    <text evidence="1">The sequence shown here is derived from an EMBL/GenBank/DDBJ whole genome shotgun (WGS) entry which is preliminary data.</text>
</comment>
<gene>
    <name evidence="1" type="ORF">R3P38DRAFT_3360158</name>
</gene>
<dbReference type="Proteomes" id="UP001362999">
    <property type="component" value="Unassembled WGS sequence"/>
</dbReference>
<protein>
    <submittedName>
        <fullName evidence="1">Uncharacterized protein</fullName>
    </submittedName>
</protein>
<keyword evidence="2" id="KW-1185">Reference proteome</keyword>
<sequence length="205" mass="22615">MYAMSVEYRYASSNGRGSDVLQQNNLAEQWKLQERGLNEFPEASTEASKAPTEAVSIIHGASGKCVGGKNMTLGSKRKKKVAEAITEPPSISKITFHFTHNYLTSGKPMKQPEVWGRQKEVTTEVITKPPPNLKNHVHFTENYLSVQKVCAHNIRRANRVPMGAGEPEGGCVAAGIVREGSENPKYQGGSFKQMKAVKPGMSRRW</sequence>
<organism evidence="1 2">
    <name type="scientific">Favolaschia claudopus</name>
    <dbReference type="NCBI Taxonomy" id="2862362"/>
    <lineage>
        <taxon>Eukaryota</taxon>
        <taxon>Fungi</taxon>
        <taxon>Dikarya</taxon>
        <taxon>Basidiomycota</taxon>
        <taxon>Agaricomycotina</taxon>
        <taxon>Agaricomycetes</taxon>
        <taxon>Agaricomycetidae</taxon>
        <taxon>Agaricales</taxon>
        <taxon>Marasmiineae</taxon>
        <taxon>Mycenaceae</taxon>
        <taxon>Favolaschia</taxon>
    </lineage>
</organism>
<evidence type="ECO:0000313" key="2">
    <source>
        <dbReference type="Proteomes" id="UP001362999"/>
    </source>
</evidence>
<dbReference type="AlphaFoldDB" id="A0AAW0AXU8"/>
<evidence type="ECO:0000313" key="1">
    <source>
        <dbReference type="EMBL" id="KAK7018390.1"/>
    </source>
</evidence>
<dbReference type="EMBL" id="JAWWNJ010000046">
    <property type="protein sequence ID" value="KAK7018390.1"/>
    <property type="molecule type" value="Genomic_DNA"/>
</dbReference>
<reference evidence="1 2" key="1">
    <citation type="journal article" date="2024" name="J Genomics">
        <title>Draft genome sequencing and assembly of Favolaschia claudopus CIRM-BRFM 2984 isolated from oak limbs.</title>
        <authorList>
            <person name="Navarro D."/>
            <person name="Drula E."/>
            <person name="Chaduli D."/>
            <person name="Cazenave R."/>
            <person name="Ahrendt S."/>
            <person name="Wang J."/>
            <person name="Lipzen A."/>
            <person name="Daum C."/>
            <person name="Barry K."/>
            <person name="Grigoriev I.V."/>
            <person name="Favel A."/>
            <person name="Rosso M.N."/>
            <person name="Martin F."/>
        </authorList>
    </citation>
    <scope>NUCLEOTIDE SEQUENCE [LARGE SCALE GENOMIC DNA]</scope>
    <source>
        <strain evidence="1 2">CIRM-BRFM 2984</strain>
    </source>
</reference>
<accession>A0AAW0AXU8</accession>